<dbReference type="PANTHER" id="PTHR12286">
    <property type="entry name" value="SACCHAROPINE DEHYDROGENASE-LIKE OXIDOREDUCTASE"/>
    <property type="match status" value="1"/>
</dbReference>
<dbReference type="PANTHER" id="PTHR12286:SF5">
    <property type="entry name" value="SACCHAROPINE DEHYDROGENASE-LIKE OXIDOREDUCTASE"/>
    <property type="match status" value="1"/>
</dbReference>
<dbReference type="InterPro" id="IPR051276">
    <property type="entry name" value="Saccharopine_DH-like_oxidrdct"/>
</dbReference>
<proteinExistence type="predicted"/>
<feature type="domain" description="Saccharopine dehydrogenase NADP binding" evidence="1">
    <location>
        <begin position="6"/>
        <end position="133"/>
    </location>
</feature>
<dbReference type="EMBL" id="JAOWKX010000005">
    <property type="protein sequence ID" value="MCV2885089.1"/>
    <property type="molecule type" value="Genomic_DNA"/>
</dbReference>
<organism evidence="2 3">
    <name type="scientific">Fluctibacter corallii</name>
    <dbReference type="NCBI Taxonomy" id="2984329"/>
    <lineage>
        <taxon>Bacteria</taxon>
        <taxon>Pseudomonadati</taxon>
        <taxon>Pseudomonadota</taxon>
        <taxon>Gammaproteobacteria</taxon>
        <taxon>Alteromonadales</taxon>
        <taxon>Alteromonadaceae</taxon>
        <taxon>Fluctibacter</taxon>
    </lineage>
</organism>
<dbReference type="InterPro" id="IPR005097">
    <property type="entry name" value="Sacchrp_dh_NADP-bd"/>
</dbReference>
<name>A0ABT3A8S6_9ALTE</name>
<dbReference type="Proteomes" id="UP001652504">
    <property type="component" value="Unassembled WGS sequence"/>
</dbReference>
<accession>A0ABT3A8S6</accession>
<keyword evidence="3" id="KW-1185">Reference proteome</keyword>
<dbReference type="Gene3D" id="3.40.50.720">
    <property type="entry name" value="NAD(P)-binding Rossmann-like Domain"/>
    <property type="match status" value="1"/>
</dbReference>
<dbReference type="SUPFAM" id="SSF51735">
    <property type="entry name" value="NAD(P)-binding Rossmann-fold domains"/>
    <property type="match status" value="1"/>
</dbReference>
<sequence>MKKFDIVVFGATSFVGNIMVQYLLNTYPAGSDITWAIAGRSEKKLKSVLEKHNAATSDIPIILCDAQNDSQIQAMCEQAEIIISTVGPYAIYGEPIVRICAARGVHYLDLTGEPQFIEKMLSRYEDVAKTTGAHILHTCGFDSLPSDLGVYYLQQLAKTKYNVPCEHIKMRVKRIKGSFSGGTAASMMNIIKEARYNPHVRRVMTDPYSLCPKQHGFTTRQHNHKSAEYEDEFNAWAAPFVMASINTKIVHRTNALLDKAYGEHFKYDEAMLTGKDNQGAFRAYATSTGLAVFTAAAAFSPSRWLLEQFVLPKSGEGPSPEEQENGFFDLRFLGKMPSSQSIRVKVTGDRDPGYGSTAKMLTETAVTLHKYLKEHDSHGGFWTPAALLGETLIERLSSHAGLSFEEIDSER</sequence>
<dbReference type="Pfam" id="PF03435">
    <property type="entry name" value="Sacchrp_dh_NADP"/>
    <property type="match status" value="1"/>
</dbReference>
<protein>
    <submittedName>
        <fullName evidence="2">Saccharopine dehydrogenase NADP-binding domain-containing protein</fullName>
    </submittedName>
</protein>
<evidence type="ECO:0000313" key="3">
    <source>
        <dbReference type="Proteomes" id="UP001652504"/>
    </source>
</evidence>
<evidence type="ECO:0000313" key="2">
    <source>
        <dbReference type="EMBL" id="MCV2885089.1"/>
    </source>
</evidence>
<reference evidence="2 3" key="1">
    <citation type="submission" date="2022-10" db="EMBL/GenBank/DDBJ databases">
        <title>Aestuariibacter sp. AA17 isolated from Montipora capitata coral fragment.</title>
        <authorList>
            <person name="Emsley S.A."/>
            <person name="Pfannmuller K.M."/>
            <person name="Loughran R.M."/>
            <person name="Shlafstein M."/>
            <person name="Papke E."/>
            <person name="Saw J.H."/>
            <person name="Ushijima B."/>
            <person name="Videau P."/>
        </authorList>
    </citation>
    <scope>NUCLEOTIDE SEQUENCE [LARGE SCALE GENOMIC DNA]</scope>
    <source>
        <strain evidence="2 3">AA17</strain>
    </source>
</reference>
<dbReference type="InterPro" id="IPR036291">
    <property type="entry name" value="NAD(P)-bd_dom_sf"/>
</dbReference>
<dbReference type="RefSeq" id="WP_263712381.1">
    <property type="nucleotide sequence ID" value="NZ_JAOWKX010000005.1"/>
</dbReference>
<gene>
    <name evidence="2" type="ORF">OE749_10340</name>
</gene>
<evidence type="ECO:0000259" key="1">
    <source>
        <dbReference type="Pfam" id="PF03435"/>
    </source>
</evidence>
<comment type="caution">
    <text evidence="2">The sequence shown here is derived from an EMBL/GenBank/DDBJ whole genome shotgun (WGS) entry which is preliminary data.</text>
</comment>